<dbReference type="Gene3D" id="1.10.940.10">
    <property type="entry name" value="NusB-like"/>
    <property type="match status" value="1"/>
</dbReference>
<evidence type="ECO:0000256" key="2">
    <source>
        <dbReference type="ARBA" id="ARBA00022814"/>
    </source>
</evidence>
<evidence type="ECO:0000256" key="1">
    <source>
        <dbReference type="ARBA" id="ARBA00005952"/>
    </source>
</evidence>
<dbReference type="PANTHER" id="PTHR11078:SF3">
    <property type="entry name" value="ANTITERMINATION NUSB DOMAIN-CONTAINING PROTEIN"/>
    <property type="match status" value="1"/>
</dbReference>
<proteinExistence type="inferred from homology"/>
<dbReference type="GO" id="GO:0003723">
    <property type="term" value="F:RNA binding"/>
    <property type="evidence" value="ECO:0007669"/>
    <property type="project" value="UniProtKB-UniRule"/>
</dbReference>
<dbReference type="InterPro" id="IPR011605">
    <property type="entry name" value="NusB_fam"/>
</dbReference>
<evidence type="ECO:0000256" key="4">
    <source>
        <dbReference type="ARBA" id="ARBA00023015"/>
    </source>
</evidence>
<gene>
    <name evidence="6 8" type="primary">nusB</name>
    <name evidence="8" type="ORF">OSH07_05615</name>
</gene>
<comment type="caution">
    <text evidence="8">The sequence shown here is derived from an EMBL/GenBank/DDBJ whole genome shotgun (WGS) entry which is preliminary data.</text>
</comment>
<keyword evidence="9" id="KW-1185">Reference proteome</keyword>
<organism evidence="8 9">
    <name type="scientific">Kaistia nematophila</name>
    <dbReference type="NCBI Taxonomy" id="2994654"/>
    <lineage>
        <taxon>Bacteria</taxon>
        <taxon>Pseudomonadati</taxon>
        <taxon>Pseudomonadota</taxon>
        <taxon>Alphaproteobacteria</taxon>
        <taxon>Hyphomicrobiales</taxon>
        <taxon>Kaistiaceae</taxon>
        <taxon>Kaistia</taxon>
    </lineage>
</organism>
<accession>A0A9X3DZ22</accession>
<feature type="domain" description="NusB/RsmB/TIM44" evidence="7">
    <location>
        <begin position="23"/>
        <end position="157"/>
    </location>
</feature>
<protein>
    <recommendedName>
        <fullName evidence="6">Transcription antitermination protein NusB</fullName>
    </recommendedName>
    <alternativeName>
        <fullName evidence="6">Antitermination factor NusB</fullName>
    </alternativeName>
</protein>
<evidence type="ECO:0000259" key="7">
    <source>
        <dbReference type="Pfam" id="PF01029"/>
    </source>
</evidence>
<keyword evidence="5 6" id="KW-0804">Transcription</keyword>
<evidence type="ECO:0000313" key="8">
    <source>
        <dbReference type="EMBL" id="MCX5568661.1"/>
    </source>
</evidence>
<dbReference type="AlphaFoldDB" id="A0A9X3DZ22"/>
<keyword evidence="2 6" id="KW-0889">Transcription antitermination</keyword>
<dbReference type="NCBIfam" id="TIGR01951">
    <property type="entry name" value="nusB"/>
    <property type="match status" value="1"/>
</dbReference>
<dbReference type="SUPFAM" id="SSF48013">
    <property type="entry name" value="NusB-like"/>
    <property type="match status" value="1"/>
</dbReference>
<dbReference type="EMBL" id="JAPKNK010000002">
    <property type="protein sequence ID" value="MCX5568661.1"/>
    <property type="molecule type" value="Genomic_DNA"/>
</dbReference>
<sequence length="173" mass="19321">MATTDKAPPTPRMFRPANQRGAARLAAVQALYQLDIGGQTLTEVVAEFENYRLGKELDGDQYRDADAAFFRDIIAGVVREQRNLDPAIHVSLTPDWPLKRIDVTLRAILRCGTYELMGRKDVPARVVITEYVDIARAFFGPNDEQRMVNGVLDTVARKLRGEEFSDDPQGGKA</sequence>
<dbReference type="InterPro" id="IPR006027">
    <property type="entry name" value="NusB_RsmB_TIM44"/>
</dbReference>
<dbReference type="Proteomes" id="UP001144805">
    <property type="component" value="Unassembled WGS sequence"/>
</dbReference>
<reference evidence="8" key="1">
    <citation type="submission" date="2022-11" db="EMBL/GenBank/DDBJ databases">
        <title>Biodiversity and phylogenetic relationships of bacteria.</title>
        <authorList>
            <person name="Machado R.A.R."/>
            <person name="Bhat A."/>
            <person name="Loulou A."/>
            <person name="Kallel S."/>
        </authorList>
    </citation>
    <scope>NUCLEOTIDE SEQUENCE</scope>
    <source>
        <strain evidence="8">K-TC2</strain>
    </source>
</reference>
<dbReference type="GO" id="GO:0006353">
    <property type="term" value="P:DNA-templated transcription termination"/>
    <property type="evidence" value="ECO:0007669"/>
    <property type="project" value="UniProtKB-UniRule"/>
</dbReference>
<dbReference type="GO" id="GO:0031564">
    <property type="term" value="P:transcription antitermination"/>
    <property type="evidence" value="ECO:0007669"/>
    <property type="project" value="UniProtKB-KW"/>
</dbReference>
<dbReference type="HAMAP" id="MF_00073">
    <property type="entry name" value="NusB"/>
    <property type="match status" value="1"/>
</dbReference>
<evidence type="ECO:0000313" key="9">
    <source>
        <dbReference type="Proteomes" id="UP001144805"/>
    </source>
</evidence>
<dbReference type="InterPro" id="IPR035926">
    <property type="entry name" value="NusB-like_sf"/>
</dbReference>
<comment type="function">
    <text evidence="6">Involved in transcription antitermination. Required for transcription of ribosomal RNA (rRNA) genes. Binds specifically to the boxA antiterminator sequence of the ribosomal RNA (rrn) operons.</text>
</comment>
<keyword evidence="3 6" id="KW-0694">RNA-binding</keyword>
<evidence type="ECO:0000256" key="3">
    <source>
        <dbReference type="ARBA" id="ARBA00022884"/>
    </source>
</evidence>
<dbReference type="RefSeq" id="WP_266337633.1">
    <property type="nucleotide sequence ID" value="NZ_JAPKNK010000002.1"/>
</dbReference>
<dbReference type="GO" id="GO:0005829">
    <property type="term" value="C:cytosol"/>
    <property type="evidence" value="ECO:0007669"/>
    <property type="project" value="TreeGrafter"/>
</dbReference>
<evidence type="ECO:0000256" key="6">
    <source>
        <dbReference type="HAMAP-Rule" id="MF_00073"/>
    </source>
</evidence>
<comment type="similarity">
    <text evidence="1 6">Belongs to the NusB family.</text>
</comment>
<dbReference type="Pfam" id="PF01029">
    <property type="entry name" value="NusB"/>
    <property type="match status" value="1"/>
</dbReference>
<keyword evidence="4 6" id="KW-0805">Transcription regulation</keyword>
<evidence type="ECO:0000256" key="5">
    <source>
        <dbReference type="ARBA" id="ARBA00023163"/>
    </source>
</evidence>
<dbReference type="PANTHER" id="PTHR11078">
    <property type="entry name" value="N UTILIZATION SUBSTANCE PROTEIN B-RELATED"/>
    <property type="match status" value="1"/>
</dbReference>
<name>A0A9X3DZ22_9HYPH</name>